<dbReference type="STRING" id="1257118.L8GZS8"/>
<organism evidence="3 4">
    <name type="scientific">Acanthamoeba castellanii (strain ATCC 30010 / Neff)</name>
    <dbReference type="NCBI Taxonomy" id="1257118"/>
    <lineage>
        <taxon>Eukaryota</taxon>
        <taxon>Amoebozoa</taxon>
        <taxon>Discosea</taxon>
        <taxon>Longamoebia</taxon>
        <taxon>Centramoebida</taxon>
        <taxon>Acanthamoebidae</taxon>
        <taxon>Acanthamoeba</taxon>
    </lineage>
</organism>
<dbReference type="PANTHER" id="PTHR46573">
    <property type="entry name" value="WD REPEAT, SAM AND U-BOX DOMAIN-CONTAINING PROTEIN 1"/>
    <property type="match status" value="1"/>
</dbReference>
<dbReference type="CDD" id="cd16655">
    <property type="entry name" value="RING-Ubox_WDSUB1-like"/>
    <property type="match status" value="1"/>
</dbReference>
<reference evidence="3 4" key="1">
    <citation type="journal article" date="2013" name="Genome Biol.">
        <title>Genome of Acanthamoeba castellanii highlights extensive lateral gene transfer and early evolution of tyrosine kinase signaling.</title>
        <authorList>
            <person name="Clarke M."/>
            <person name="Lohan A.J."/>
            <person name="Liu B."/>
            <person name="Lagkouvardos I."/>
            <person name="Roy S."/>
            <person name="Zafar N."/>
            <person name="Bertelli C."/>
            <person name="Schilde C."/>
            <person name="Kianianmomeni A."/>
            <person name="Burglin T.R."/>
            <person name="Frech C."/>
            <person name="Turcotte B."/>
            <person name="Kopec K.O."/>
            <person name="Synnott J.M."/>
            <person name="Choo C."/>
            <person name="Paponov I."/>
            <person name="Finkler A."/>
            <person name="Soon Heng Tan C."/>
            <person name="Hutchins A.P."/>
            <person name="Weinmeier T."/>
            <person name="Rattei T."/>
            <person name="Chu J.S."/>
            <person name="Gimenez G."/>
            <person name="Irimia M."/>
            <person name="Rigden D.J."/>
            <person name="Fitzpatrick D.A."/>
            <person name="Lorenzo-Morales J."/>
            <person name="Bateman A."/>
            <person name="Chiu C.H."/>
            <person name="Tang P."/>
            <person name="Hegemann P."/>
            <person name="Fromm H."/>
            <person name="Raoult D."/>
            <person name="Greub G."/>
            <person name="Miranda-Saavedra D."/>
            <person name="Chen N."/>
            <person name="Nash P."/>
            <person name="Ginger M.L."/>
            <person name="Horn M."/>
            <person name="Schaap P."/>
            <person name="Caler L."/>
            <person name="Loftus B."/>
        </authorList>
    </citation>
    <scope>NUCLEOTIDE SEQUENCE [LARGE SCALE GENOMIC DNA]</scope>
    <source>
        <strain evidence="3 4">Neff</strain>
    </source>
</reference>
<dbReference type="SMART" id="SM00504">
    <property type="entry name" value="Ubox"/>
    <property type="match status" value="1"/>
</dbReference>
<name>L8GZS8_ACACF</name>
<evidence type="ECO:0000313" key="4">
    <source>
        <dbReference type="Proteomes" id="UP000011083"/>
    </source>
</evidence>
<dbReference type="GO" id="GO:0016567">
    <property type="term" value="P:protein ubiquitination"/>
    <property type="evidence" value="ECO:0007669"/>
    <property type="project" value="InterPro"/>
</dbReference>
<dbReference type="InterPro" id="IPR036465">
    <property type="entry name" value="vWFA_dom_sf"/>
</dbReference>
<evidence type="ECO:0000259" key="2">
    <source>
        <dbReference type="PROSITE" id="PS51698"/>
    </source>
</evidence>
<dbReference type="Gene3D" id="3.30.40.10">
    <property type="entry name" value="Zinc/RING finger domain, C3HC4 (zinc finger)"/>
    <property type="match status" value="1"/>
</dbReference>
<dbReference type="GO" id="GO:0004842">
    <property type="term" value="F:ubiquitin-protein transferase activity"/>
    <property type="evidence" value="ECO:0007669"/>
    <property type="project" value="InterPro"/>
</dbReference>
<dbReference type="AlphaFoldDB" id="L8GZS8"/>
<dbReference type="PROSITE" id="PS51698">
    <property type="entry name" value="U_BOX"/>
    <property type="match status" value="1"/>
</dbReference>
<evidence type="ECO:0000256" key="1">
    <source>
        <dbReference type="SAM" id="MobiDB-lite"/>
    </source>
</evidence>
<dbReference type="SUPFAM" id="SSF53300">
    <property type="entry name" value="vWA-like"/>
    <property type="match status" value="1"/>
</dbReference>
<feature type="domain" description="U-box" evidence="2">
    <location>
        <begin position="643"/>
        <end position="715"/>
    </location>
</feature>
<dbReference type="InterPro" id="IPR003613">
    <property type="entry name" value="Ubox_domain"/>
</dbReference>
<protein>
    <submittedName>
        <fullName evidence="3">Ubox domain containing protein</fullName>
    </submittedName>
</protein>
<feature type="region of interest" description="Disordered" evidence="1">
    <location>
        <begin position="611"/>
        <end position="645"/>
    </location>
</feature>
<dbReference type="PANTHER" id="PTHR46573:SF1">
    <property type="entry name" value="WD REPEAT, SAM AND U-BOX DOMAIN-CONTAINING PROTEIN 1"/>
    <property type="match status" value="1"/>
</dbReference>
<dbReference type="EMBL" id="KB007974">
    <property type="protein sequence ID" value="ELR17586.1"/>
    <property type="molecule type" value="Genomic_DNA"/>
</dbReference>
<dbReference type="OrthoDB" id="30800at2759"/>
<keyword evidence="4" id="KW-1185">Reference proteome</keyword>
<sequence>MSLTGDALEAAVRRLLREFGNQLDREVLESVLEICGGDVDQTVAFLRVQNDTDYVDPGPQQKESIPKDYMDKPPGYAAPKAGEGDTSSAALRLKKVLLSGEAGFEDHLTAVDKVFPEYTAVLLMLLHKNVELSTVTKSRVLAACWQLRKHELADHLVSLENHFNIPEVLKALKILDGPRRLRALEKKIARLEKQATAKPKTLGLLRAKINDLKKDVPGVETQLTSVSGALAKRVKKWTLSLSKENLDFYALQLPKEPWQELADLVHLHPSDFQLPWFLSFVFGHPAPEDSLVVQAQKLTPENAEELVTQYKFPYSFLRKNLPDMSLKVKAQVALYEKLDTLVWYYEELSSNEVDAIIAQRIDAGEEPNFSYGKLMERLLYFKMNGIAFYHKLVPVAQKRLKDIFLPLEPPVVVMGDASYSMDIAIRTATIIGSLLAALTKADLLFFNVKSFTPKTMPRTIEDVLECATSTPADGLTAPACALWDYYQKKTVVKFFIAVTDEIENEKSKGEYFAQLFYKYYTEVYPAKIVFVSFLENPGEKGRMVKSLENLGIVPLQFRLDSHRPDLTKVDTLLGLLASECSFFPVQVDAVAQALRRSECRLAAALEQMKDLPFPDQPLGKQGGEDEEEEGKGKQKAKAHDDNEPPEEFLCPITQELMKDPVVASDGHTYEKLAIEEWIQKKAVSPMTNGALEGKLYPNFSLKSRIAEWKQTHNAE</sequence>
<dbReference type="InterPro" id="IPR052085">
    <property type="entry name" value="WD-SAM-U-box"/>
</dbReference>
<dbReference type="KEGG" id="acan:ACA1_063500"/>
<gene>
    <name evidence="3" type="ORF">ACA1_063500</name>
</gene>
<dbReference type="SUPFAM" id="SSF57850">
    <property type="entry name" value="RING/U-box"/>
    <property type="match status" value="1"/>
</dbReference>
<feature type="region of interest" description="Disordered" evidence="1">
    <location>
        <begin position="54"/>
        <end position="84"/>
    </location>
</feature>
<dbReference type="GeneID" id="14918297"/>
<evidence type="ECO:0000313" key="3">
    <source>
        <dbReference type="EMBL" id="ELR17586.1"/>
    </source>
</evidence>
<dbReference type="Pfam" id="PF04564">
    <property type="entry name" value="U-box"/>
    <property type="match status" value="1"/>
</dbReference>
<dbReference type="Proteomes" id="UP000011083">
    <property type="component" value="Unassembled WGS sequence"/>
</dbReference>
<accession>L8GZS8</accession>
<dbReference type="InterPro" id="IPR013083">
    <property type="entry name" value="Znf_RING/FYVE/PHD"/>
</dbReference>
<proteinExistence type="predicted"/>
<dbReference type="RefSeq" id="XP_004339599.1">
    <property type="nucleotide sequence ID" value="XM_004339551.1"/>
</dbReference>
<dbReference type="VEuPathDB" id="AmoebaDB:ACA1_063500"/>
<dbReference type="CDD" id="cd14279">
    <property type="entry name" value="CUE"/>
    <property type="match status" value="1"/>
</dbReference>